<keyword evidence="1" id="KW-0812">Transmembrane</keyword>
<dbReference type="AlphaFoldDB" id="A0A517R1W5"/>
<gene>
    <name evidence="2" type="ORF">Pan189_22680</name>
</gene>
<feature type="transmembrane region" description="Helical" evidence="1">
    <location>
        <begin position="70"/>
        <end position="89"/>
    </location>
</feature>
<evidence type="ECO:0000313" key="2">
    <source>
        <dbReference type="EMBL" id="QDT37885.1"/>
    </source>
</evidence>
<keyword evidence="1" id="KW-0472">Membrane</keyword>
<dbReference type="Proteomes" id="UP000317318">
    <property type="component" value="Chromosome"/>
</dbReference>
<keyword evidence="1" id="KW-1133">Transmembrane helix</keyword>
<name>A0A517R1W5_9PLAN</name>
<sequence>MIRAIFFSTGLFISLCGAILLGVDRLVLNPNVFADTAVSSQGRPWYTHMMYQRTDTISGFTETIFEPPDWVSFALLSIGAVVVLYSIAIPRKSK</sequence>
<organism evidence="2 3">
    <name type="scientific">Stratiformator vulcanicus</name>
    <dbReference type="NCBI Taxonomy" id="2527980"/>
    <lineage>
        <taxon>Bacteria</taxon>
        <taxon>Pseudomonadati</taxon>
        <taxon>Planctomycetota</taxon>
        <taxon>Planctomycetia</taxon>
        <taxon>Planctomycetales</taxon>
        <taxon>Planctomycetaceae</taxon>
        <taxon>Stratiformator</taxon>
    </lineage>
</organism>
<proteinExistence type="predicted"/>
<evidence type="ECO:0000256" key="1">
    <source>
        <dbReference type="SAM" id="Phobius"/>
    </source>
</evidence>
<dbReference type="KEGG" id="svp:Pan189_22680"/>
<reference evidence="2 3" key="1">
    <citation type="submission" date="2019-02" db="EMBL/GenBank/DDBJ databases">
        <title>Deep-cultivation of Planctomycetes and their phenomic and genomic characterization uncovers novel biology.</title>
        <authorList>
            <person name="Wiegand S."/>
            <person name="Jogler M."/>
            <person name="Boedeker C."/>
            <person name="Pinto D."/>
            <person name="Vollmers J."/>
            <person name="Rivas-Marin E."/>
            <person name="Kohn T."/>
            <person name="Peeters S.H."/>
            <person name="Heuer A."/>
            <person name="Rast P."/>
            <person name="Oberbeckmann S."/>
            <person name="Bunk B."/>
            <person name="Jeske O."/>
            <person name="Meyerdierks A."/>
            <person name="Storesund J.E."/>
            <person name="Kallscheuer N."/>
            <person name="Luecker S."/>
            <person name="Lage O.M."/>
            <person name="Pohl T."/>
            <person name="Merkel B.J."/>
            <person name="Hornburger P."/>
            <person name="Mueller R.-W."/>
            <person name="Bruemmer F."/>
            <person name="Labrenz M."/>
            <person name="Spormann A.M."/>
            <person name="Op den Camp H."/>
            <person name="Overmann J."/>
            <person name="Amann R."/>
            <person name="Jetten M.S.M."/>
            <person name="Mascher T."/>
            <person name="Medema M.H."/>
            <person name="Devos D.P."/>
            <person name="Kaster A.-K."/>
            <person name="Ovreas L."/>
            <person name="Rohde M."/>
            <person name="Galperin M.Y."/>
            <person name="Jogler C."/>
        </authorList>
    </citation>
    <scope>NUCLEOTIDE SEQUENCE [LARGE SCALE GENOMIC DNA]</scope>
    <source>
        <strain evidence="2 3">Pan189</strain>
    </source>
</reference>
<evidence type="ECO:0000313" key="3">
    <source>
        <dbReference type="Proteomes" id="UP000317318"/>
    </source>
</evidence>
<protein>
    <submittedName>
        <fullName evidence="2">Uncharacterized protein</fullName>
    </submittedName>
</protein>
<dbReference type="OrthoDB" id="215731at2"/>
<dbReference type="EMBL" id="CP036268">
    <property type="protein sequence ID" value="QDT37885.1"/>
    <property type="molecule type" value="Genomic_DNA"/>
</dbReference>
<accession>A0A517R1W5</accession>
<dbReference type="RefSeq" id="WP_145363968.1">
    <property type="nucleotide sequence ID" value="NZ_CP036268.1"/>
</dbReference>
<keyword evidence="3" id="KW-1185">Reference proteome</keyword>